<dbReference type="Pfam" id="PF00672">
    <property type="entry name" value="HAMP"/>
    <property type="match status" value="1"/>
</dbReference>
<dbReference type="GO" id="GO:0005886">
    <property type="term" value="C:plasma membrane"/>
    <property type="evidence" value="ECO:0007669"/>
    <property type="project" value="UniProtKB-SubCell"/>
</dbReference>
<feature type="domain" description="HAMP" evidence="14">
    <location>
        <begin position="219"/>
        <end position="273"/>
    </location>
</feature>
<dbReference type="EMBL" id="FWXH01000015">
    <property type="protein sequence ID" value="SMC27066.1"/>
    <property type="molecule type" value="Genomic_DNA"/>
</dbReference>
<dbReference type="InterPro" id="IPR004090">
    <property type="entry name" value="Chemotax_Me-accpt_rcpt"/>
</dbReference>
<dbReference type="Gene3D" id="6.10.340.10">
    <property type="match status" value="1"/>
</dbReference>
<proteinExistence type="inferred from homology"/>
<protein>
    <submittedName>
        <fullName evidence="15">Methyl-accepting chemotaxis sensory transducer with TarH sensor</fullName>
    </submittedName>
</protein>
<dbReference type="GO" id="GO:0007165">
    <property type="term" value="P:signal transduction"/>
    <property type="evidence" value="ECO:0007669"/>
    <property type="project" value="UniProtKB-KW"/>
</dbReference>
<evidence type="ECO:0000256" key="9">
    <source>
        <dbReference type="ARBA" id="ARBA00023224"/>
    </source>
</evidence>
<evidence type="ECO:0000256" key="4">
    <source>
        <dbReference type="ARBA" id="ARBA00022500"/>
    </source>
</evidence>
<reference evidence="15 16" key="1">
    <citation type="submission" date="2017-04" db="EMBL/GenBank/DDBJ databases">
        <authorList>
            <person name="Afonso C.L."/>
            <person name="Miller P.J."/>
            <person name="Scott M.A."/>
            <person name="Spackman E."/>
            <person name="Goraichik I."/>
            <person name="Dimitrov K.M."/>
            <person name="Suarez D.L."/>
            <person name="Swayne D.E."/>
        </authorList>
    </citation>
    <scope>NUCLEOTIDE SEQUENCE [LARGE SCALE GENOMIC DNA]</scope>
    <source>
        <strain evidence="15 16">DSM 12555</strain>
    </source>
</reference>
<dbReference type="CDD" id="cd06225">
    <property type="entry name" value="HAMP"/>
    <property type="match status" value="1"/>
</dbReference>
<evidence type="ECO:0000256" key="8">
    <source>
        <dbReference type="ARBA" id="ARBA00023136"/>
    </source>
</evidence>
<dbReference type="SMART" id="SM00283">
    <property type="entry name" value="MA"/>
    <property type="match status" value="1"/>
</dbReference>
<keyword evidence="7 12" id="KW-1133">Transmembrane helix</keyword>
<evidence type="ECO:0000256" key="2">
    <source>
        <dbReference type="ARBA" id="ARBA00022475"/>
    </source>
</evidence>
<dbReference type="Pfam" id="PF02203">
    <property type="entry name" value="TarH"/>
    <property type="match status" value="1"/>
</dbReference>
<evidence type="ECO:0000256" key="1">
    <source>
        <dbReference type="ARBA" id="ARBA00004429"/>
    </source>
</evidence>
<keyword evidence="8 12" id="KW-0472">Membrane</keyword>
<evidence type="ECO:0000256" key="5">
    <source>
        <dbReference type="ARBA" id="ARBA00022519"/>
    </source>
</evidence>
<evidence type="ECO:0000256" key="7">
    <source>
        <dbReference type="ARBA" id="ARBA00022989"/>
    </source>
</evidence>
<evidence type="ECO:0000259" key="14">
    <source>
        <dbReference type="PROSITE" id="PS50885"/>
    </source>
</evidence>
<keyword evidence="6 12" id="KW-0812">Transmembrane</keyword>
<evidence type="ECO:0000256" key="10">
    <source>
        <dbReference type="ARBA" id="ARBA00029447"/>
    </source>
</evidence>
<keyword evidence="4" id="KW-0145">Chemotaxis</keyword>
<comment type="subcellular location">
    <subcellularLocation>
        <location evidence="1">Cell inner membrane</location>
        <topology evidence="1">Multi-pass membrane protein</topology>
    </subcellularLocation>
</comment>
<keyword evidence="2" id="KW-1003">Cell membrane</keyword>
<dbReference type="SUPFAM" id="SSF58104">
    <property type="entry name" value="Methyl-accepting chemotaxis protein (MCP) signaling domain"/>
    <property type="match status" value="1"/>
</dbReference>
<dbReference type="Proteomes" id="UP000192468">
    <property type="component" value="Unassembled WGS sequence"/>
</dbReference>
<dbReference type="PANTHER" id="PTHR32089">
    <property type="entry name" value="METHYL-ACCEPTING CHEMOTAXIS PROTEIN MCPB"/>
    <property type="match status" value="1"/>
</dbReference>
<dbReference type="SMART" id="SM00304">
    <property type="entry name" value="HAMP"/>
    <property type="match status" value="2"/>
</dbReference>
<keyword evidence="3" id="KW-0488">Methylation</keyword>
<dbReference type="PROSITE" id="PS50885">
    <property type="entry name" value="HAMP"/>
    <property type="match status" value="1"/>
</dbReference>
<dbReference type="PRINTS" id="PR00260">
    <property type="entry name" value="CHEMTRNSDUCR"/>
</dbReference>
<evidence type="ECO:0000256" key="3">
    <source>
        <dbReference type="ARBA" id="ARBA00022481"/>
    </source>
</evidence>
<keyword evidence="9 11" id="KW-0807">Transducer</keyword>
<keyword evidence="16" id="KW-1185">Reference proteome</keyword>
<dbReference type="InterPro" id="IPR004089">
    <property type="entry name" value="MCPsignal_dom"/>
</dbReference>
<evidence type="ECO:0000256" key="11">
    <source>
        <dbReference type="PROSITE-ProRule" id="PRU00284"/>
    </source>
</evidence>
<organism evidence="15 16">
    <name type="scientific">Clostridium acidisoli DSM 12555</name>
    <dbReference type="NCBI Taxonomy" id="1121291"/>
    <lineage>
        <taxon>Bacteria</taxon>
        <taxon>Bacillati</taxon>
        <taxon>Bacillota</taxon>
        <taxon>Clostridia</taxon>
        <taxon>Eubacteriales</taxon>
        <taxon>Clostridiaceae</taxon>
        <taxon>Clostridium</taxon>
    </lineage>
</organism>
<name>A0A1W1XT57_9CLOT</name>
<evidence type="ECO:0000259" key="13">
    <source>
        <dbReference type="PROSITE" id="PS50111"/>
    </source>
</evidence>
<evidence type="ECO:0000313" key="15">
    <source>
        <dbReference type="EMBL" id="SMC27066.1"/>
    </source>
</evidence>
<feature type="domain" description="Methyl-accepting transducer" evidence="13">
    <location>
        <begin position="292"/>
        <end position="542"/>
    </location>
</feature>
<dbReference type="GO" id="GO:0006935">
    <property type="term" value="P:chemotaxis"/>
    <property type="evidence" value="ECO:0007669"/>
    <property type="project" value="UniProtKB-KW"/>
</dbReference>
<keyword evidence="5" id="KW-0997">Cell inner membrane</keyword>
<dbReference type="GO" id="GO:0004888">
    <property type="term" value="F:transmembrane signaling receptor activity"/>
    <property type="evidence" value="ECO:0007669"/>
    <property type="project" value="InterPro"/>
</dbReference>
<dbReference type="PROSITE" id="PS50111">
    <property type="entry name" value="CHEMOTAXIS_TRANSDUC_2"/>
    <property type="match status" value="1"/>
</dbReference>
<comment type="similarity">
    <text evidence="10">Belongs to the methyl-accepting chemotaxis (MCP) protein family.</text>
</comment>
<feature type="transmembrane region" description="Helical" evidence="12">
    <location>
        <begin position="195"/>
        <end position="218"/>
    </location>
</feature>
<gene>
    <name evidence="15" type="ORF">SAMN02745134_03046</name>
</gene>
<evidence type="ECO:0000256" key="12">
    <source>
        <dbReference type="SAM" id="Phobius"/>
    </source>
</evidence>
<feature type="transmembrane region" description="Helical" evidence="12">
    <location>
        <begin position="12"/>
        <end position="34"/>
    </location>
</feature>
<dbReference type="STRING" id="1121291.SAMN02745134_03046"/>
<accession>A0A1W1XT57</accession>
<dbReference type="AlphaFoldDB" id="A0A1W1XT57"/>
<dbReference type="InterPro" id="IPR003660">
    <property type="entry name" value="HAMP_dom"/>
</dbReference>
<dbReference type="PANTHER" id="PTHR32089:SF112">
    <property type="entry name" value="LYSOZYME-LIKE PROTEIN-RELATED"/>
    <property type="match status" value="1"/>
</dbReference>
<dbReference type="InterPro" id="IPR003122">
    <property type="entry name" value="Tar_rcpt_lig-bd"/>
</dbReference>
<dbReference type="Gene3D" id="1.10.287.950">
    <property type="entry name" value="Methyl-accepting chemotaxis protein"/>
    <property type="match status" value="1"/>
</dbReference>
<dbReference type="Pfam" id="PF00015">
    <property type="entry name" value="MCPsignal"/>
    <property type="match status" value="1"/>
</dbReference>
<dbReference type="RefSeq" id="WP_176212716.1">
    <property type="nucleotide sequence ID" value="NZ_FWXH01000015.1"/>
</dbReference>
<evidence type="ECO:0000313" key="16">
    <source>
        <dbReference type="Proteomes" id="UP000192468"/>
    </source>
</evidence>
<evidence type="ECO:0000256" key="6">
    <source>
        <dbReference type="ARBA" id="ARBA00022692"/>
    </source>
</evidence>
<sequence length="578" mass="64247">MFNNFKIRTRFYSLLAFIFILMLIIGALSLNSLYTINKEIHTNANSDELTIKSVDTARSAQVNFKKQVQEWKDLLIRGNNPDSFKKYSSGFSVYEKSTQNDLMTLRELMKKQGLDFSKVDTAIKTHSNLGTEYRDAIKNYDENNSQSMHLVDNLVNGIDRVPTDNIDKIVTQIEIYANNKTVQAEKNSDMQFKRILISMIFGFLFTIIICLILGVLLVNKITRPLLILKDKISELAETDGDLTLKLPISSKDEIGQVADKFNLFIDKIRKTIKEAGDGTVVLNTGCNSLSKNIDAVSLAMEQISCAVNEITEGNQQVASEISSSSFTLDEISKHVNTTTDDMSNVIMHFEETNNSIILGKKSILEQHTHMNEIGVLTNNVLDASKELKEKATAINLMANTIGDIAAQTNLLALNAAIEAARAGEHGKGFAVVAEEVRKLAESSALATNEVNLNIQAMHIAVNQTISYVNDVRNRIETQNNIVRKTDKSFNDISENFSSVMDSTKSVGERMKNITSEVDSLNNSIQNISAIAEETAASTEETLASTDEQSSNIENVNTMVVEFNKLSQNLETIVSNFKY</sequence>